<organism evidence="4 5">
    <name type="scientific">Paractinoplanes bogorensis</name>
    <dbReference type="NCBI Taxonomy" id="1610840"/>
    <lineage>
        <taxon>Bacteria</taxon>
        <taxon>Bacillati</taxon>
        <taxon>Actinomycetota</taxon>
        <taxon>Actinomycetes</taxon>
        <taxon>Micromonosporales</taxon>
        <taxon>Micromonosporaceae</taxon>
        <taxon>Paractinoplanes</taxon>
    </lineage>
</organism>
<accession>A0ABS5Z1N2</accession>
<dbReference type="RefSeq" id="WP_215794437.1">
    <property type="nucleotide sequence ID" value="NZ_JAHKKG010000015.1"/>
</dbReference>
<evidence type="ECO:0000256" key="1">
    <source>
        <dbReference type="ARBA" id="ARBA00023295"/>
    </source>
</evidence>
<keyword evidence="2" id="KW-0119">Carbohydrate metabolism</keyword>
<dbReference type="CDD" id="cd00063">
    <property type="entry name" value="FN3"/>
    <property type="match status" value="1"/>
</dbReference>
<dbReference type="SMART" id="SM00060">
    <property type="entry name" value="FN3"/>
    <property type="match status" value="1"/>
</dbReference>
<dbReference type="InterPro" id="IPR037045">
    <property type="entry name" value="S8pro/Inhibitor_I9_sf"/>
</dbReference>
<dbReference type="InterPro" id="IPR003961">
    <property type="entry name" value="FN3_dom"/>
</dbReference>
<proteinExistence type="predicted"/>
<gene>
    <name evidence="4" type="ORF">KOI35_39475</name>
</gene>
<dbReference type="PROSITE" id="PS50853">
    <property type="entry name" value="FN3"/>
    <property type="match status" value="1"/>
</dbReference>
<name>A0ABS5Z1N2_9ACTN</name>
<dbReference type="InterPro" id="IPR036116">
    <property type="entry name" value="FN3_sf"/>
</dbReference>
<dbReference type="Proteomes" id="UP001519654">
    <property type="component" value="Unassembled WGS sequence"/>
</dbReference>
<dbReference type="EMBL" id="JAHKKG010000015">
    <property type="protein sequence ID" value="MBU2669609.1"/>
    <property type="molecule type" value="Genomic_DNA"/>
</dbReference>
<evidence type="ECO:0000313" key="4">
    <source>
        <dbReference type="EMBL" id="MBU2669609.1"/>
    </source>
</evidence>
<keyword evidence="5" id="KW-1185">Reference proteome</keyword>
<evidence type="ECO:0000313" key="5">
    <source>
        <dbReference type="Proteomes" id="UP001519654"/>
    </source>
</evidence>
<dbReference type="SUPFAM" id="SSF49265">
    <property type="entry name" value="Fibronectin type III"/>
    <property type="match status" value="1"/>
</dbReference>
<feature type="domain" description="Fibronectin type-III" evidence="3">
    <location>
        <begin position="152"/>
        <end position="242"/>
    </location>
</feature>
<dbReference type="Gene3D" id="2.60.40.10">
    <property type="entry name" value="Immunoglobulins"/>
    <property type="match status" value="1"/>
</dbReference>
<comment type="caution">
    <text evidence="4">The sequence shown here is derived from an EMBL/GenBank/DDBJ whole genome shotgun (WGS) entry which is preliminary data.</text>
</comment>
<keyword evidence="2" id="KW-0624">Polysaccharide degradation</keyword>
<protein>
    <submittedName>
        <fullName evidence="4">Fibronectin type III domain-containing protein</fullName>
    </submittedName>
</protein>
<keyword evidence="1" id="KW-0378">Hydrolase</keyword>
<keyword evidence="1" id="KW-0326">Glycosidase</keyword>
<dbReference type="SUPFAM" id="SSF54897">
    <property type="entry name" value="Protease propeptides/inhibitors"/>
    <property type="match status" value="1"/>
</dbReference>
<reference evidence="4 5" key="1">
    <citation type="submission" date="2021-06" db="EMBL/GenBank/DDBJ databases">
        <title>Actinoplanes lichenicola sp. nov., and Actinoplanes ovalisporus sp. nov., isolated from lichen in Thailand.</title>
        <authorList>
            <person name="Saeng-In P."/>
            <person name="Kanchanasin P."/>
            <person name="Yuki M."/>
            <person name="Kudo T."/>
            <person name="Ohkuma M."/>
            <person name="Phongsopitanun W."/>
            <person name="Tanasupawat S."/>
        </authorList>
    </citation>
    <scope>NUCLEOTIDE SEQUENCE [LARGE SCALE GENOMIC DNA]</scope>
    <source>
        <strain evidence="4 5">NBRC 110975</strain>
    </source>
</reference>
<sequence>MSIDPVPVVTWESARLADGDHTYVYGTERAPGRMTFAHVARVRDDEWRYWTGATWSADPAASKRLLSGVGATFAVLRLPPLYVLFTREHNLSSDSQLVAYTALSPTGPFDGPHHHGTVPDALAVHEDNGRLVITNPAHTTAGWPFWPRSTTPPAPPGLSAVTDDEYAYLDWHMVEGTGYRIYQRDVTGGQTHFARLPVAPRLPGVRVRQLIPGHRYEFRVATLAGDAEGPLSEIVAFTPHSPRRAAEVILAAGVPEAVPDSYIVSLRENVVAQEHVEPFVHALIAQHGGTVTTVLSQMPVFGVDMSEAQAIDLAAHPEVDHIEQNRLMSLD</sequence>
<evidence type="ECO:0000256" key="2">
    <source>
        <dbReference type="ARBA" id="ARBA00023326"/>
    </source>
</evidence>
<evidence type="ECO:0000259" key="3">
    <source>
        <dbReference type="PROSITE" id="PS50853"/>
    </source>
</evidence>
<dbReference type="Gene3D" id="3.30.70.80">
    <property type="entry name" value="Peptidase S8 propeptide/proteinase inhibitor I9"/>
    <property type="match status" value="1"/>
</dbReference>
<dbReference type="InterPro" id="IPR013783">
    <property type="entry name" value="Ig-like_fold"/>
</dbReference>